<dbReference type="AlphaFoldDB" id="A0A495D276"/>
<dbReference type="Gene3D" id="3.40.50.2300">
    <property type="match status" value="1"/>
</dbReference>
<dbReference type="PANTHER" id="PTHR43428:SF1">
    <property type="entry name" value="ARSENATE REDUCTASE"/>
    <property type="match status" value="1"/>
</dbReference>
<sequence>MSLPSVLFVCGRNAIRSPMGEALWRLRFGSDVIARSCGVIPAAFVDPFMVSVMLEKKVDLEDFSPIALNGVGEPPADLIVSLSTAADRMAKEYAARTGAEFQAWPIPDPSETGGNRDMKVAAYRETRDAIAARIAQWQPTSKSA</sequence>
<dbReference type="Pfam" id="PF01451">
    <property type="entry name" value="LMWPc"/>
    <property type="match status" value="1"/>
</dbReference>
<name>A0A495D276_9PROT</name>
<dbReference type="RefSeq" id="WP_075189570.1">
    <property type="nucleotide sequence ID" value="NZ_RBIM01000006.1"/>
</dbReference>
<dbReference type="OrthoDB" id="9799372at2"/>
<dbReference type="Proteomes" id="UP000273675">
    <property type="component" value="Unassembled WGS sequence"/>
</dbReference>
<dbReference type="EMBL" id="RBIM01000006">
    <property type="protein sequence ID" value="RKQ95638.1"/>
    <property type="molecule type" value="Genomic_DNA"/>
</dbReference>
<protein>
    <submittedName>
        <fullName evidence="3">Protein tyrosine phosphatase</fullName>
    </submittedName>
</protein>
<evidence type="ECO:0000259" key="2">
    <source>
        <dbReference type="SMART" id="SM00226"/>
    </source>
</evidence>
<reference evidence="3 4" key="1">
    <citation type="submission" date="2018-10" db="EMBL/GenBank/DDBJ databases">
        <title>Genomic Encyclopedia of Type Strains, Phase IV (KMG-IV): sequencing the most valuable type-strain genomes for metagenomic binning, comparative biology and taxonomic classification.</title>
        <authorList>
            <person name="Goeker M."/>
        </authorList>
    </citation>
    <scope>NUCLEOTIDE SEQUENCE [LARGE SCALE GENOMIC DNA]</scope>
    <source>
        <strain evidence="3 4">DSM 4734</strain>
    </source>
</reference>
<comment type="caution">
    <text evidence="3">The sequence shown here is derived from an EMBL/GenBank/DDBJ whole genome shotgun (WGS) entry which is preliminary data.</text>
</comment>
<evidence type="ECO:0000256" key="1">
    <source>
        <dbReference type="ARBA" id="ARBA00022849"/>
    </source>
</evidence>
<dbReference type="InterPro" id="IPR036196">
    <property type="entry name" value="Ptyr_pPase_sf"/>
</dbReference>
<proteinExistence type="predicted"/>
<evidence type="ECO:0000313" key="4">
    <source>
        <dbReference type="Proteomes" id="UP000273675"/>
    </source>
</evidence>
<dbReference type="InterPro" id="IPR023485">
    <property type="entry name" value="Ptyr_pPase"/>
</dbReference>
<keyword evidence="1" id="KW-0059">Arsenical resistance</keyword>
<dbReference type="GO" id="GO:0046685">
    <property type="term" value="P:response to arsenic-containing substance"/>
    <property type="evidence" value="ECO:0007669"/>
    <property type="project" value="UniProtKB-KW"/>
</dbReference>
<dbReference type="SMART" id="SM00226">
    <property type="entry name" value="LMWPc"/>
    <property type="match status" value="1"/>
</dbReference>
<organism evidence="3 4">
    <name type="scientific">Maricaulis maris</name>
    <dbReference type="NCBI Taxonomy" id="74318"/>
    <lineage>
        <taxon>Bacteria</taxon>
        <taxon>Pseudomonadati</taxon>
        <taxon>Pseudomonadota</taxon>
        <taxon>Alphaproteobacteria</taxon>
        <taxon>Maricaulales</taxon>
        <taxon>Maricaulaceae</taxon>
        <taxon>Maricaulis</taxon>
    </lineage>
</organism>
<gene>
    <name evidence="3" type="ORF">C7435_2742</name>
</gene>
<accession>A0A495D276</accession>
<dbReference type="SUPFAM" id="SSF52788">
    <property type="entry name" value="Phosphotyrosine protein phosphatases I"/>
    <property type="match status" value="1"/>
</dbReference>
<dbReference type="PANTHER" id="PTHR43428">
    <property type="entry name" value="ARSENATE REDUCTASE"/>
    <property type="match status" value="1"/>
</dbReference>
<feature type="domain" description="Phosphotyrosine protein phosphatase I" evidence="2">
    <location>
        <begin position="4"/>
        <end position="140"/>
    </location>
</feature>
<evidence type="ECO:0000313" key="3">
    <source>
        <dbReference type="EMBL" id="RKQ95638.1"/>
    </source>
</evidence>